<evidence type="ECO:0000256" key="3">
    <source>
        <dbReference type="ARBA" id="ARBA00023163"/>
    </source>
</evidence>
<dbReference type="PRINTS" id="PR00598">
    <property type="entry name" value="HTHMARR"/>
</dbReference>
<dbReference type="GO" id="GO:0003677">
    <property type="term" value="F:DNA binding"/>
    <property type="evidence" value="ECO:0007669"/>
    <property type="project" value="UniProtKB-KW"/>
</dbReference>
<dbReference type="Gene3D" id="1.10.10.10">
    <property type="entry name" value="Winged helix-like DNA-binding domain superfamily/Winged helix DNA-binding domain"/>
    <property type="match status" value="1"/>
</dbReference>
<evidence type="ECO:0000259" key="4">
    <source>
        <dbReference type="PROSITE" id="PS50995"/>
    </source>
</evidence>
<protein>
    <submittedName>
        <fullName evidence="5">MarR family transcriptional regulator</fullName>
    </submittedName>
</protein>
<dbReference type="AlphaFoldDB" id="A0A1B2DGH5"/>
<name>A0A1B2DGH5_9BACL</name>
<evidence type="ECO:0000313" key="5">
    <source>
        <dbReference type="EMBL" id="ANY66769.1"/>
    </source>
</evidence>
<gene>
    <name evidence="5" type="ORF">BBD42_10065</name>
</gene>
<keyword evidence="1" id="KW-0805">Transcription regulation</keyword>
<dbReference type="RefSeq" id="WP_099518055.1">
    <property type="nucleotide sequence ID" value="NZ_CP016808.1"/>
</dbReference>
<dbReference type="PROSITE" id="PS50995">
    <property type="entry name" value="HTH_MARR_2"/>
    <property type="match status" value="1"/>
</dbReference>
<evidence type="ECO:0000256" key="1">
    <source>
        <dbReference type="ARBA" id="ARBA00023015"/>
    </source>
</evidence>
<dbReference type="GO" id="GO:0006950">
    <property type="term" value="P:response to stress"/>
    <property type="evidence" value="ECO:0007669"/>
    <property type="project" value="TreeGrafter"/>
</dbReference>
<proteinExistence type="predicted"/>
<dbReference type="SUPFAM" id="SSF46785">
    <property type="entry name" value="Winged helix' DNA-binding domain"/>
    <property type="match status" value="1"/>
</dbReference>
<evidence type="ECO:0000256" key="2">
    <source>
        <dbReference type="ARBA" id="ARBA00023125"/>
    </source>
</evidence>
<reference evidence="5" key="1">
    <citation type="submission" date="2016-08" db="EMBL/GenBank/DDBJ databases">
        <title>Complete Genome Seqeunce of Paenibacillus sp. BIHB 4019 from tea rhizoplane.</title>
        <authorList>
            <person name="Thakur R."/>
            <person name="Swarnkar M.K."/>
            <person name="Gulati A."/>
        </authorList>
    </citation>
    <scope>NUCLEOTIDE SEQUENCE [LARGE SCALE GENOMIC DNA]</scope>
    <source>
        <strain evidence="5">BIHB4019</strain>
    </source>
</reference>
<keyword evidence="3" id="KW-0804">Transcription</keyword>
<dbReference type="InterPro" id="IPR000835">
    <property type="entry name" value="HTH_MarR-typ"/>
</dbReference>
<dbReference type="InterPro" id="IPR036388">
    <property type="entry name" value="WH-like_DNA-bd_sf"/>
</dbReference>
<dbReference type="PANTHER" id="PTHR33164">
    <property type="entry name" value="TRANSCRIPTIONAL REGULATOR, MARR FAMILY"/>
    <property type="match status" value="1"/>
</dbReference>
<dbReference type="SMART" id="SM00347">
    <property type="entry name" value="HTH_MARR"/>
    <property type="match status" value="1"/>
</dbReference>
<dbReference type="Pfam" id="PF01047">
    <property type="entry name" value="MarR"/>
    <property type="match status" value="1"/>
</dbReference>
<dbReference type="GO" id="GO:0003700">
    <property type="term" value="F:DNA-binding transcription factor activity"/>
    <property type="evidence" value="ECO:0007669"/>
    <property type="project" value="InterPro"/>
</dbReference>
<organism evidence="5">
    <name type="scientific">Paenibacillus sp. BIHB 4019</name>
    <dbReference type="NCBI Taxonomy" id="1870819"/>
    <lineage>
        <taxon>Bacteria</taxon>
        <taxon>Bacillati</taxon>
        <taxon>Bacillota</taxon>
        <taxon>Bacilli</taxon>
        <taxon>Bacillales</taxon>
        <taxon>Paenibacillaceae</taxon>
        <taxon>Paenibacillus</taxon>
    </lineage>
</organism>
<sequence>MKEADSKTKVPHQEAEDSALKLYIALNRASQWINAHGDRDIRKHGLNRTEFGVLEMLYHKGPQPLQQIGGKVLMSSGNITYVIDKLEKKQLVQRRASADDRRLIFAEITSQGTQFIEEVFPAHATIITEAVSGLTTEEQKLASELLKKLGRHAQDAFK</sequence>
<dbReference type="InterPro" id="IPR036390">
    <property type="entry name" value="WH_DNA-bd_sf"/>
</dbReference>
<keyword evidence="2" id="KW-0238">DNA-binding</keyword>
<feature type="domain" description="HTH marR-type" evidence="4">
    <location>
        <begin position="19"/>
        <end position="151"/>
    </location>
</feature>
<dbReference type="InterPro" id="IPR039422">
    <property type="entry name" value="MarR/SlyA-like"/>
</dbReference>
<accession>A0A1B2DGH5</accession>
<dbReference type="PANTHER" id="PTHR33164:SF56">
    <property type="entry name" value="HTH-TYPE TRANSCRIPTIONAL REGULATOR MHQR"/>
    <property type="match status" value="1"/>
</dbReference>
<dbReference type="EMBL" id="CP016808">
    <property type="protein sequence ID" value="ANY66769.1"/>
    <property type="molecule type" value="Genomic_DNA"/>
</dbReference>